<feature type="signal peptide" evidence="1">
    <location>
        <begin position="1"/>
        <end position="19"/>
    </location>
</feature>
<evidence type="ECO:0000313" key="2">
    <source>
        <dbReference type="EMBL" id="EGJ70991.1"/>
    </source>
</evidence>
<evidence type="ECO:0000256" key="1">
    <source>
        <dbReference type="SAM" id="SignalP"/>
    </source>
</evidence>
<dbReference type="Pfam" id="PF11644">
    <property type="entry name" value="DUF3256"/>
    <property type="match status" value="1"/>
</dbReference>
<dbReference type="InterPro" id="IPR021670">
    <property type="entry name" value="DUF3256"/>
</dbReference>
<gene>
    <name evidence="2" type="ORF">Bcop_0775</name>
</gene>
<feature type="chain" id="PRO_5003305514" description="DUF3256 domain-containing protein" evidence="1">
    <location>
        <begin position="20"/>
        <end position="208"/>
    </location>
</feature>
<proteinExistence type="predicted"/>
<dbReference type="HOGENOM" id="CLU_092046_0_0_10"/>
<protein>
    <recommendedName>
        <fullName evidence="4">DUF3256 domain-containing protein</fullName>
    </recommendedName>
</protein>
<evidence type="ECO:0000313" key="3">
    <source>
        <dbReference type="Proteomes" id="UP000018439"/>
    </source>
</evidence>
<dbReference type="SUPFAM" id="SSF160925">
    <property type="entry name" value="PG1388-like"/>
    <property type="match status" value="1"/>
</dbReference>
<accession>F3ZT29</accession>
<keyword evidence="3" id="KW-1185">Reference proteome</keyword>
<dbReference type="Proteomes" id="UP000018439">
    <property type="component" value="Chromosome"/>
</dbReference>
<evidence type="ECO:0008006" key="4">
    <source>
        <dbReference type="Google" id="ProtNLM"/>
    </source>
</evidence>
<reference evidence="2 3" key="1">
    <citation type="journal article" date="2011" name="Stand. Genomic Sci.">
        <title>Non-contiguous finished genome sequence of Bacteroides coprosuis type strain (PC139).</title>
        <authorList>
            <person name="Land M."/>
            <person name="Held B."/>
            <person name="Gronow S."/>
            <person name="Abt B."/>
            <person name="Lucas S."/>
            <person name="Del Rio T.G."/>
            <person name="Nolan M."/>
            <person name="Tice H."/>
            <person name="Cheng J.F."/>
            <person name="Pitluck S."/>
            <person name="Liolios K."/>
            <person name="Pagani I."/>
            <person name="Ivanova N."/>
            <person name="Mavromatis K."/>
            <person name="Mikhailova N."/>
            <person name="Pati A."/>
            <person name="Tapia R."/>
            <person name="Han C."/>
            <person name="Goodwin L."/>
            <person name="Chen A."/>
            <person name="Palaniappan K."/>
            <person name="Hauser L."/>
            <person name="Brambilla E.M."/>
            <person name="Rohde M."/>
            <person name="Goker M."/>
            <person name="Detter J.C."/>
            <person name="Woyke T."/>
            <person name="Bristow J."/>
            <person name="Eisen J.A."/>
            <person name="Markowitz V."/>
            <person name="Hugenholtz P."/>
            <person name="Kyrpides N.C."/>
            <person name="Klenk H.P."/>
            <person name="Lapidus A."/>
        </authorList>
    </citation>
    <scope>NUCLEOTIDE SEQUENCE</scope>
    <source>
        <strain evidence="2 3">DSM 18011</strain>
    </source>
</reference>
<organism evidence="2 3">
    <name type="scientific">Bacteroides coprosuis DSM 18011</name>
    <dbReference type="NCBI Taxonomy" id="679937"/>
    <lineage>
        <taxon>Bacteria</taxon>
        <taxon>Pseudomonadati</taxon>
        <taxon>Bacteroidota</taxon>
        <taxon>Bacteroidia</taxon>
        <taxon>Bacteroidales</taxon>
        <taxon>Bacteroidaceae</taxon>
        <taxon>Bacteroides</taxon>
    </lineage>
</organism>
<keyword evidence="1" id="KW-0732">Signal</keyword>
<dbReference type="EMBL" id="CM001167">
    <property type="protein sequence ID" value="EGJ70991.1"/>
    <property type="molecule type" value="Genomic_DNA"/>
</dbReference>
<name>F3ZT29_9BACE</name>
<sequence length="208" mass="23803">MKKISLLLFILCCGQWGMAQNIRSLFLDMPETFTPLLTSVNKADFIDFIDSKMKAKIMNKFNKTSEMKILSDSYILIQMSENTTWQMKVLPTSNSFVIAIIKTVKGPAADSSISFYSSDWKELSVSSFYEQPSIASFLKDEKASFKLNNDLQALDMSLIRLDFNADNNELIASLSTIDYLNKETREKVEPYFNKELVLSWEGGKYLMK</sequence>
<dbReference type="eggNOG" id="ENOG50333A7">
    <property type="taxonomic scope" value="Bacteria"/>
</dbReference>
<dbReference type="AlphaFoldDB" id="F3ZT29"/>
<dbReference type="STRING" id="679937.Bcop_0775"/>